<evidence type="ECO:0000313" key="35">
    <source>
        <dbReference type="Proteomes" id="UP000710432"/>
    </source>
</evidence>
<feature type="transmembrane region" description="Helical" evidence="32">
    <location>
        <begin position="868"/>
        <end position="885"/>
    </location>
</feature>
<keyword evidence="11" id="KW-0732">Signal</keyword>
<keyword evidence="4" id="KW-0813">Transport</keyword>
<dbReference type="GO" id="GO:0004190">
    <property type="term" value="F:aspartic-type endopeptidase activity"/>
    <property type="evidence" value="ECO:0007669"/>
    <property type="project" value="UniProtKB-KW"/>
</dbReference>
<accession>A0A8J6KQ40</accession>
<evidence type="ECO:0000256" key="8">
    <source>
        <dbReference type="ARBA" id="ARBA00022553"/>
    </source>
</evidence>
<feature type="domain" description="Peptidase A1" evidence="33">
    <location>
        <begin position="5"/>
        <end position="325"/>
    </location>
</feature>
<dbReference type="PRINTS" id="PR01582">
    <property type="entry name" value="KV33CHANNEL"/>
</dbReference>
<feature type="transmembrane region" description="Helical" evidence="32">
    <location>
        <begin position="670"/>
        <end position="688"/>
    </location>
</feature>
<comment type="function">
    <text evidence="29">May be involved in processing of pneumocyte surfactant precursors.</text>
</comment>
<keyword evidence="19" id="KW-0770">Synapse</keyword>
<evidence type="ECO:0000256" key="32">
    <source>
        <dbReference type="SAM" id="Phobius"/>
    </source>
</evidence>
<dbReference type="PROSITE" id="PS51767">
    <property type="entry name" value="PEPTIDASE_A1"/>
    <property type="match status" value="1"/>
</dbReference>
<feature type="region of interest" description="Disordered" evidence="31">
    <location>
        <begin position="579"/>
        <end position="607"/>
    </location>
</feature>
<evidence type="ECO:0000256" key="1">
    <source>
        <dbReference type="ARBA" id="ARBA00004613"/>
    </source>
</evidence>
<comment type="subcellular location">
    <subcellularLocation>
        <location evidence="2">Cell membrane</location>
        <topology evidence="2">Multi-pass membrane protein</topology>
    </subcellularLocation>
    <subcellularLocation>
        <location evidence="27">Presynaptic cell membrane</location>
    </subcellularLocation>
    <subcellularLocation>
        <location evidence="1">Secreted</location>
    </subcellularLocation>
</comment>
<feature type="compositionally biased region" description="Low complexity" evidence="31">
    <location>
        <begin position="588"/>
        <end position="600"/>
    </location>
</feature>
<dbReference type="FunFam" id="3.30.710.10:FF:000002">
    <property type="entry name" value="Potassium voltage-gated channel subfamily C member 2"/>
    <property type="match status" value="1"/>
</dbReference>
<dbReference type="GO" id="GO:0032809">
    <property type="term" value="C:neuronal cell body membrane"/>
    <property type="evidence" value="ECO:0007669"/>
    <property type="project" value="TreeGrafter"/>
</dbReference>
<evidence type="ECO:0000256" key="27">
    <source>
        <dbReference type="ARBA" id="ARBA00034111"/>
    </source>
</evidence>
<dbReference type="InterPro" id="IPR005404">
    <property type="entry name" value="K_chnl_volt-dep_Kv3.3"/>
</dbReference>
<evidence type="ECO:0000313" key="34">
    <source>
        <dbReference type="EMBL" id="KAH0505419.1"/>
    </source>
</evidence>
<keyword evidence="15" id="KW-0862">Zinc</keyword>
<dbReference type="GO" id="GO:0043679">
    <property type="term" value="C:axon terminus"/>
    <property type="evidence" value="ECO:0007669"/>
    <property type="project" value="TreeGrafter"/>
</dbReference>
<dbReference type="InterPro" id="IPR005821">
    <property type="entry name" value="Ion_trans_dom"/>
</dbReference>
<dbReference type="PRINTS" id="PR01498">
    <property type="entry name" value="SHAWCHANNEL"/>
</dbReference>
<name>A0A8J6KQ40_MICOH</name>
<evidence type="ECO:0000256" key="5">
    <source>
        <dbReference type="ARBA" id="ARBA00022475"/>
    </source>
</evidence>
<evidence type="ECO:0000256" key="13">
    <source>
        <dbReference type="ARBA" id="ARBA00022801"/>
    </source>
</evidence>
<evidence type="ECO:0000256" key="2">
    <source>
        <dbReference type="ARBA" id="ARBA00004651"/>
    </source>
</evidence>
<dbReference type="FunFam" id="2.40.70.10:FF:000066">
    <property type="entry name" value="Napsin A aspartic peptidase"/>
    <property type="match status" value="1"/>
</dbReference>
<evidence type="ECO:0000256" key="4">
    <source>
        <dbReference type="ARBA" id="ARBA00022448"/>
    </source>
</evidence>
<dbReference type="InterPro" id="IPR028325">
    <property type="entry name" value="VG_K_chnl"/>
</dbReference>
<gene>
    <name evidence="34" type="ORF">LTLLF_178570</name>
</gene>
<keyword evidence="14" id="KW-0631">Potassium channel</keyword>
<dbReference type="PRINTS" id="PR01491">
    <property type="entry name" value="KVCHANNEL"/>
</dbReference>
<evidence type="ECO:0000256" key="6">
    <source>
        <dbReference type="ARBA" id="ARBA00022525"/>
    </source>
</evidence>
<keyword evidence="26" id="KW-0407">Ion channel</keyword>
<dbReference type="Pfam" id="PF00520">
    <property type="entry name" value="Ion_trans"/>
    <property type="match status" value="1"/>
</dbReference>
<keyword evidence="10 32" id="KW-0812">Transmembrane</keyword>
<dbReference type="InterPro" id="IPR011333">
    <property type="entry name" value="SKP1/BTB/POZ_sf"/>
</dbReference>
<keyword evidence="18 32" id="KW-1133">Transmembrane helix</keyword>
<dbReference type="EMBL" id="JAATJU010024533">
    <property type="protein sequence ID" value="KAH0505419.1"/>
    <property type="molecule type" value="Genomic_DNA"/>
</dbReference>
<dbReference type="Gene3D" id="2.40.70.10">
    <property type="entry name" value="Acid Proteases"/>
    <property type="match status" value="2"/>
</dbReference>
<keyword evidence="9" id="KW-0645">Protease</keyword>
<keyword evidence="21 32" id="KW-0472">Membrane</keyword>
<dbReference type="InterPro" id="IPR000210">
    <property type="entry name" value="BTB/POZ_dom"/>
</dbReference>
<dbReference type="GO" id="GO:0005576">
    <property type="term" value="C:extracellular region"/>
    <property type="evidence" value="ECO:0007669"/>
    <property type="project" value="UniProtKB-SubCell"/>
</dbReference>
<proteinExistence type="inferred from homology"/>
<dbReference type="GO" id="GO:0045211">
    <property type="term" value="C:postsynaptic membrane"/>
    <property type="evidence" value="ECO:0007669"/>
    <property type="project" value="TreeGrafter"/>
</dbReference>
<dbReference type="Gene3D" id="2.60.40.1960">
    <property type="match status" value="1"/>
</dbReference>
<dbReference type="GO" id="GO:0033619">
    <property type="term" value="P:membrane protein proteolysis"/>
    <property type="evidence" value="ECO:0007669"/>
    <property type="project" value="UniProtKB-ARBA"/>
</dbReference>
<dbReference type="PROSITE" id="PS00141">
    <property type="entry name" value="ASP_PROTEASE"/>
    <property type="match status" value="2"/>
</dbReference>
<evidence type="ECO:0000256" key="25">
    <source>
        <dbReference type="ARBA" id="ARBA00023273"/>
    </source>
</evidence>
<dbReference type="SUPFAM" id="SSF50630">
    <property type="entry name" value="Acid proteases"/>
    <property type="match status" value="1"/>
</dbReference>
<keyword evidence="23" id="KW-1015">Disulfide bond</keyword>
<dbReference type="GO" id="GO:0032590">
    <property type="term" value="C:dendrite membrane"/>
    <property type="evidence" value="ECO:0007669"/>
    <property type="project" value="TreeGrafter"/>
</dbReference>
<dbReference type="PANTHER" id="PTHR11537:SF184">
    <property type="entry name" value="POTASSIUM VOLTAGE-GATED CHANNEL SUBFAMILY C MEMBER 3"/>
    <property type="match status" value="1"/>
</dbReference>
<evidence type="ECO:0000256" key="16">
    <source>
        <dbReference type="ARBA" id="ARBA00022882"/>
    </source>
</evidence>
<evidence type="ECO:0000256" key="18">
    <source>
        <dbReference type="ARBA" id="ARBA00022989"/>
    </source>
</evidence>
<keyword evidence="6" id="KW-0964">Secreted</keyword>
<evidence type="ECO:0000256" key="11">
    <source>
        <dbReference type="ARBA" id="ARBA00022729"/>
    </source>
</evidence>
<dbReference type="SMART" id="SM00225">
    <property type="entry name" value="BTB"/>
    <property type="match status" value="1"/>
</dbReference>
<dbReference type="SUPFAM" id="SSF81324">
    <property type="entry name" value="Voltage-gated potassium channels"/>
    <property type="match status" value="1"/>
</dbReference>
<dbReference type="GO" id="GO:0005251">
    <property type="term" value="F:delayed rectifier potassium channel activity"/>
    <property type="evidence" value="ECO:0007669"/>
    <property type="project" value="TreeGrafter"/>
</dbReference>
<keyword evidence="12" id="KW-0064">Aspartyl protease</keyword>
<keyword evidence="8" id="KW-0597">Phosphoprotein</keyword>
<dbReference type="FunFam" id="2.40.70.10:FF:000048">
    <property type="entry name" value="Napsin A aspartic peptidase"/>
    <property type="match status" value="1"/>
</dbReference>
<evidence type="ECO:0000256" key="7">
    <source>
        <dbReference type="ARBA" id="ARBA00022538"/>
    </source>
</evidence>
<dbReference type="InterPro" id="IPR001969">
    <property type="entry name" value="Aspartic_peptidase_AS"/>
</dbReference>
<evidence type="ECO:0000256" key="28">
    <source>
        <dbReference type="ARBA" id="ARBA00034430"/>
    </source>
</evidence>
<evidence type="ECO:0000256" key="24">
    <source>
        <dbReference type="ARBA" id="ARBA00023180"/>
    </source>
</evidence>
<sequence>MNTQYFGAIGLGTPPQNFTVVFDTGSSNLWVPSSRCHFFSLPCWFHHRFNPKASSSFRPNGTKFAIQYGTGRLNGILSQENLTIGGIQGTSVTFGEALWESSLFAFARFDGILGLGFPTLSVGGVQPPLDSMVEQGLLEKPIFSFYLNRDAEGSDGGELVLGGSDPAHYIPPLTFIPVTVPAYWQFHMESVKVGTGLTLCAQGCDAILDTGTSLITGPREEIRALNKAIGGFPFLAGQYLIQCSKIPELPPVSFHLGGVWFNLTGQDYVIKILKSDVGLCLLGFQALDVPKPAGPLWILGDVFLGPYVAVFDRGDKTNGPRVGLARAQSIATWPAGRRVAQPLTPRSAQPVHPFPHDKHPFILDLSLIFLWTIEDVPNPLQAPPTCLRFFHPLPNEVQVCSLQQELVVHACHSSYQDEVEQCTQFGPAACSAGAPLSRGPGGRRAEPCPGLPAVAMGRHGGGGGDSGKIVINVGGVRHETYRSTLRTLPGTRLAGLTEPEAAARFDYDPGTDEFFFDRHPGVFAYVLNYYRTGKLHCPADVCGPLFEEELGFWGIDETDVEACCWMTYRQHRDAEEALDSFEAPDSSGAANAANAGGAHDAGLDDEAGAGGGGLDGAGGELKRLCFQDAGGGAGGPAGGAGGAGGTWWRRWQPRVWALFEDPYSSRAARYVAFASLFFILISITTFCLETHEGFIHISNKTVTQASPIPGAPPENITNVEVETEPFLTYVEGVCVVWFTFEFLMRVTFCPDKVEFLKSSLNIIDCVAILPFYLEVGLSGLSSKAAKDVLGFLRVVRFVRILRIFKLTRHFVGLRVLGHTLRASTNEFLLLIIFLALGVLIFATMIYYAERIGADPDDILGSNHTYFKNIPIGFWWAVVTMTTLGYGDMYPKTWSGMLVGALCALAGVLTIAMPVPVIVNNFGMYYSLAMAKQKLPKKKNKHIPRPPQPGSPNYCKPDPPPPPPPHSHHGSGGISPPPPITPPSMGVTVAGAYPPGPHTHPGLLRGGAGGLGIMGLPPLPAPGEPCPLAQEEVIETNRAGYEKSRSLSSIVGLSGVSLRLAPLATPPGSPRATRRAPPTLPSIL</sequence>
<evidence type="ECO:0000256" key="23">
    <source>
        <dbReference type="ARBA" id="ARBA00023157"/>
    </source>
</evidence>
<comment type="catalytic activity">
    <reaction evidence="28">
        <text>K(+)(in) = K(+)(out)</text>
        <dbReference type="Rhea" id="RHEA:29463"/>
        <dbReference type="ChEBI" id="CHEBI:29103"/>
    </reaction>
</comment>
<dbReference type="InterPro" id="IPR003974">
    <property type="entry name" value="K_chnl_volt-dep_Kv3"/>
</dbReference>
<dbReference type="Pfam" id="PF00026">
    <property type="entry name" value="Asp"/>
    <property type="match status" value="1"/>
</dbReference>
<dbReference type="InterPro" id="IPR021109">
    <property type="entry name" value="Peptidase_aspartic_dom_sf"/>
</dbReference>
<dbReference type="GO" id="GO:0042734">
    <property type="term" value="C:presynaptic membrane"/>
    <property type="evidence" value="ECO:0007669"/>
    <property type="project" value="UniProtKB-SubCell"/>
</dbReference>
<keyword evidence="16" id="KW-0851">Voltage-gated channel</keyword>
<dbReference type="InterPro" id="IPR033121">
    <property type="entry name" value="PEPTIDASE_A1"/>
</dbReference>
<evidence type="ECO:0000256" key="21">
    <source>
        <dbReference type="ARBA" id="ARBA00023136"/>
    </source>
</evidence>
<keyword evidence="20" id="KW-0406">Ion transport</keyword>
<feature type="region of interest" description="Disordered" evidence="31">
    <location>
        <begin position="1060"/>
        <end position="1083"/>
    </location>
</feature>
<dbReference type="Proteomes" id="UP000710432">
    <property type="component" value="Unassembled WGS sequence"/>
</dbReference>
<comment type="caution">
    <text evidence="34">The sequence shown here is derived from an EMBL/GenBank/DDBJ whole genome shotgun (WGS) entry which is preliminary data.</text>
</comment>
<dbReference type="PRINTS" id="PR00169">
    <property type="entry name" value="KCHANNEL"/>
</dbReference>
<evidence type="ECO:0000256" key="3">
    <source>
        <dbReference type="ARBA" id="ARBA00007447"/>
    </source>
</evidence>
<evidence type="ECO:0000259" key="33">
    <source>
        <dbReference type="PROSITE" id="PS51767"/>
    </source>
</evidence>
<evidence type="ECO:0000256" key="22">
    <source>
        <dbReference type="ARBA" id="ARBA00023145"/>
    </source>
</evidence>
<keyword evidence="25" id="KW-0966">Cell projection</keyword>
<keyword evidence="22" id="KW-0865">Zymogen</keyword>
<feature type="transmembrane region" description="Helical" evidence="32">
    <location>
        <begin position="897"/>
        <end position="918"/>
    </location>
</feature>
<protein>
    <recommendedName>
        <fullName evidence="30">Napsin-A</fullName>
    </recommendedName>
</protein>
<dbReference type="Gene3D" id="1.20.120.350">
    <property type="entry name" value="Voltage-gated potassium channels. Chain C"/>
    <property type="match status" value="1"/>
</dbReference>
<evidence type="ECO:0000256" key="30">
    <source>
        <dbReference type="ARBA" id="ARBA00074481"/>
    </source>
</evidence>
<keyword evidence="24" id="KW-0325">Glycoprotein</keyword>
<evidence type="ECO:0000256" key="12">
    <source>
        <dbReference type="ARBA" id="ARBA00022750"/>
    </source>
</evidence>
<dbReference type="FunFam" id="1.20.120.350:FF:000014">
    <property type="entry name" value="Potassium channel, voltage-gated Shaw-related subfamily C, member 4"/>
    <property type="match status" value="1"/>
</dbReference>
<evidence type="ECO:0000256" key="31">
    <source>
        <dbReference type="SAM" id="MobiDB-lite"/>
    </source>
</evidence>
<organism evidence="34 35">
    <name type="scientific">Microtus ochrogaster</name>
    <name type="common">Prairie vole</name>
    <dbReference type="NCBI Taxonomy" id="79684"/>
    <lineage>
        <taxon>Eukaryota</taxon>
        <taxon>Metazoa</taxon>
        <taxon>Chordata</taxon>
        <taxon>Craniata</taxon>
        <taxon>Vertebrata</taxon>
        <taxon>Euteleostomi</taxon>
        <taxon>Mammalia</taxon>
        <taxon>Eutheria</taxon>
        <taxon>Euarchontoglires</taxon>
        <taxon>Glires</taxon>
        <taxon>Rodentia</taxon>
        <taxon>Myomorpha</taxon>
        <taxon>Muroidea</taxon>
        <taxon>Cricetidae</taxon>
        <taxon>Arvicolinae</taxon>
        <taxon>Microtus</taxon>
    </lineage>
</organism>
<evidence type="ECO:0000256" key="14">
    <source>
        <dbReference type="ARBA" id="ARBA00022826"/>
    </source>
</evidence>
<dbReference type="Pfam" id="PF02214">
    <property type="entry name" value="BTB_2"/>
    <property type="match status" value="1"/>
</dbReference>
<keyword evidence="5" id="KW-1003">Cell membrane</keyword>
<feature type="transmembrane region" description="Helical" evidence="32">
    <location>
        <begin position="827"/>
        <end position="848"/>
    </location>
</feature>
<dbReference type="SUPFAM" id="SSF54695">
    <property type="entry name" value="POZ domain"/>
    <property type="match status" value="1"/>
</dbReference>
<evidence type="ECO:0000256" key="29">
    <source>
        <dbReference type="ARBA" id="ARBA00055304"/>
    </source>
</evidence>
<keyword evidence="13" id="KW-0378">Hydrolase</keyword>
<dbReference type="Gene3D" id="1.10.287.70">
    <property type="match status" value="1"/>
</dbReference>
<evidence type="ECO:0000256" key="15">
    <source>
        <dbReference type="ARBA" id="ARBA00022833"/>
    </source>
</evidence>
<dbReference type="PANTHER" id="PTHR11537">
    <property type="entry name" value="VOLTAGE-GATED POTASSIUM CHANNEL"/>
    <property type="match status" value="1"/>
</dbReference>
<evidence type="ECO:0000256" key="9">
    <source>
        <dbReference type="ARBA" id="ARBA00022670"/>
    </source>
</evidence>
<dbReference type="AlphaFoldDB" id="A0A8J6KQ40"/>
<evidence type="ECO:0000256" key="20">
    <source>
        <dbReference type="ARBA" id="ARBA00023065"/>
    </source>
</evidence>
<dbReference type="InterPro" id="IPR003131">
    <property type="entry name" value="T1-type_BTB"/>
</dbReference>
<evidence type="ECO:0000256" key="10">
    <source>
        <dbReference type="ARBA" id="ARBA00022692"/>
    </source>
</evidence>
<keyword evidence="7" id="KW-0633">Potassium transport</keyword>
<keyword evidence="17" id="KW-0630">Potassium</keyword>
<dbReference type="Gene3D" id="3.30.710.10">
    <property type="entry name" value="Potassium Channel Kv1.1, Chain A"/>
    <property type="match status" value="1"/>
</dbReference>
<evidence type="ECO:0000256" key="19">
    <source>
        <dbReference type="ARBA" id="ARBA00023018"/>
    </source>
</evidence>
<dbReference type="CDD" id="cd18414">
    <property type="entry name" value="BTB_KCNC1_3"/>
    <property type="match status" value="1"/>
</dbReference>
<evidence type="ECO:0000256" key="26">
    <source>
        <dbReference type="ARBA" id="ARBA00023303"/>
    </source>
</evidence>
<dbReference type="FunFam" id="1.10.287.70:FF:000011">
    <property type="entry name" value="Potassium channel, voltage-gated Shaw-related subfamily C, member 4"/>
    <property type="match status" value="1"/>
</dbReference>
<dbReference type="GO" id="GO:0097208">
    <property type="term" value="C:alveolar lamellar body"/>
    <property type="evidence" value="ECO:0007669"/>
    <property type="project" value="UniProtKB-ARBA"/>
</dbReference>
<feature type="region of interest" description="Disordered" evidence="31">
    <location>
        <begin position="935"/>
        <end position="1005"/>
    </location>
</feature>
<reference evidence="34" key="1">
    <citation type="submission" date="2020-03" db="EMBL/GenBank/DDBJ databases">
        <title>Studies in the Genomics of Life Span.</title>
        <authorList>
            <person name="Glass D."/>
        </authorList>
    </citation>
    <scope>NUCLEOTIDE SEQUENCE</scope>
    <source>
        <strain evidence="34">LTLLF</strain>
        <tissue evidence="34">Muscle</tissue>
    </source>
</reference>
<dbReference type="InterPro" id="IPR027359">
    <property type="entry name" value="Volt_channel_dom_sf"/>
</dbReference>
<dbReference type="GO" id="GO:0008076">
    <property type="term" value="C:voltage-gated potassium channel complex"/>
    <property type="evidence" value="ECO:0007669"/>
    <property type="project" value="InterPro"/>
</dbReference>
<evidence type="ECO:0000256" key="17">
    <source>
        <dbReference type="ARBA" id="ARBA00022958"/>
    </source>
</evidence>
<dbReference type="GO" id="GO:0051260">
    <property type="term" value="P:protein homooligomerization"/>
    <property type="evidence" value="ECO:0007669"/>
    <property type="project" value="InterPro"/>
</dbReference>
<dbReference type="GO" id="GO:0001508">
    <property type="term" value="P:action potential"/>
    <property type="evidence" value="ECO:0007669"/>
    <property type="project" value="TreeGrafter"/>
</dbReference>
<comment type="similarity">
    <text evidence="3">Belongs to the peptidase A1 family.</text>
</comment>
<dbReference type="InterPro" id="IPR003968">
    <property type="entry name" value="K_chnl_volt-dep_Kv"/>
</dbReference>
<dbReference type="GO" id="GO:0005764">
    <property type="term" value="C:lysosome"/>
    <property type="evidence" value="ECO:0007669"/>
    <property type="project" value="UniProtKB-ARBA"/>
</dbReference>